<reference evidence="2" key="1">
    <citation type="submission" date="2018-06" db="EMBL/GenBank/DDBJ databases">
        <authorList>
            <person name="Zhirakovskaya E."/>
        </authorList>
    </citation>
    <scope>NUCLEOTIDE SEQUENCE</scope>
</reference>
<dbReference type="GO" id="GO:0046872">
    <property type="term" value="F:metal ion binding"/>
    <property type="evidence" value="ECO:0007669"/>
    <property type="project" value="InterPro"/>
</dbReference>
<protein>
    <submittedName>
        <fullName evidence="2">Predicted insulinase-like Zn-dependent peptidase DVU0941</fullName>
    </submittedName>
</protein>
<dbReference type="AlphaFoldDB" id="A0A3B0ZQW7"/>
<dbReference type="EMBL" id="UOFK01000339">
    <property type="protein sequence ID" value="VAW82996.1"/>
    <property type="molecule type" value="Genomic_DNA"/>
</dbReference>
<evidence type="ECO:0000259" key="1">
    <source>
        <dbReference type="SMART" id="SM01264"/>
    </source>
</evidence>
<name>A0A3B0ZQW7_9ZZZZ</name>
<dbReference type="InterPro" id="IPR011765">
    <property type="entry name" value="Pept_M16_N"/>
</dbReference>
<dbReference type="Pfam" id="PF00675">
    <property type="entry name" value="Peptidase_M16"/>
    <property type="match status" value="1"/>
</dbReference>
<dbReference type="PANTHER" id="PTHR43016:SF13">
    <property type="entry name" value="PRESEQUENCE PROTEASE, MITOCHONDRIAL"/>
    <property type="match status" value="1"/>
</dbReference>
<feature type="domain" description="Peptidase M16C associated" evidence="1">
    <location>
        <begin position="478"/>
        <end position="725"/>
    </location>
</feature>
<dbReference type="SMART" id="SM01264">
    <property type="entry name" value="M16C_associated"/>
    <property type="match status" value="1"/>
</dbReference>
<dbReference type="GO" id="GO:0006508">
    <property type="term" value="P:proteolysis"/>
    <property type="evidence" value="ECO:0007669"/>
    <property type="project" value="InterPro"/>
</dbReference>
<dbReference type="PANTHER" id="PTHR43016">
    <property type="entry name" value="PRESEQUENCE PROTEASE"/>
    <property type="match status" value="1"/>
</dbReference>
<evidence type="ECO:0000313" key="2">
    <source>
        <dbReference type="EMBL" id="VAW82996.1"/>
    </source>
</evidence>
<dbReference type="Pfam" id="PF05193">
    <property type="entry name" value="Peptidase_M16_C"/>
    <property type="match status" value="1"/>
</dbReference>
<proteinExistence type="predicted"/>
<dbReference type="InterPro" id="IPR055130">
    <property type="entry name" value="PreP_C"/>
</dbReference>
<dbReference type="Pfam" id="PF08367">
    <property type="entry name" value="M16C_assoc"/>
    <property type="match status" value="1"/>
</dbReference>
<organism evidence="2">
    <name type="scientific">hydrothermal vent metagenome</name>
    <dbReference type="NCBI Taxonomy" id="652676"/>
    <lineage>
        <taxon>unclassified sequences</taxon>
        <taxon>metagenomes</taxon>
        <taxon>ecological metagenomes</taxon>
    </lineage>
</organism>
<gene>
    <name evidence="2" type="ORF">MNBD_GAMMA13-1246</name>
</gene>
<dbReference type="Pfam" id="PF22516">
    <property type="entry name" value="PreP_C"/>
    <property type="match status" value="1"/>
</dbReference>
<sequence length="987" mass="109312">MSSVIADPAADPLHPTDVHPAFEWQRSERIESLNLVIEEYRHSKTGALYYHLAADNPENVFLVALRTVPTDSRGVAHILEHTALCGSKHYPVRDPFFMMIRRSLNTFMNAFTSSDWTAYPFASQNRKDFNNLLDVYLDAVFFSRLHELDFAQEGHRLEFAEADNPDSDLVFKGVVFNEMKGAMSSPSSILWHTLTKYLFPTTTYHYNSGGDPEAIPDLSYRELKSFYRSHYHPSNAVFMTYGNIPAAEHQQRIHDQALSHFEPLGMQIDVEDEKRYYAPLQVQESYAYDEPGEAGDKTHIVIGWLLGPSINLKEQLEAHLLEGILLDDGASPLRYALETTNLGSAPSPLCGLEASNREMSFVCGLEGSKAEHAAALETLVLDVLQKVADEGVPTERVEAVLHQLELSQREVSGDGYPYGLQLILEGLSSAIHRGDPVAVLNLDPVLDELRELILDPDYVRGLVKTRLLDNAHRVRLTLVPDSGLSARREQAEAQRLAAIKQQMDKPQRLQVVQLAEALAARQQEADDPALLPKVGLEDIPAEMPIASGDSGQLAGRPASFYAQGTNGLVYQQLIADLPNLDDTLLQTLPYYTNVLTDLGCAGRDYLEVQALQTRVSGGVHASSSMRGSIDDAQRSSGYFILSGKALVRNHSALSALMRESLLEARFDELSRIRELMAQQRARREQGITGNGHSLAMLAAMSGLSGGAALSHRLRGLASIHDLKVLDDNLDTGNGLEQLAQRFEKIHQQVLAAPRQFLLVAEAERLSQAREEVQQVWANSDDKTSEFTAFGLAPVQRQVHDAWLTNTQVNFCAKAYPAVAAAHEDAAALSVLAGFLRNGYLHRSVREQGGAYGGGASYDSDSAAFRFFSYRDPRLEETLNDFDRSVAWLLGDKHEWRLVEEAILGVVSSIDRPGSPAGEAKDAFFSGLYGRTPERRRIFRQRVLEVTLADLQRVGETYLKPEAASVAVISSPTEEQRCRDLGLTIQVV</sequence>
<accession>A0A3B0ZQW7</accession>
<dbReference type="InterPro" id="IPR011249">
    <property type="entry name" value="Metalloenz_LuxS/M16"/>
</dbReference>
<dbReference type="InterPro" id="IPR007863">
    <property type="entry name" value="Peptidase_M16_C"/>
</dbReference>
<dbReference type="FunFam" id="3.30.830.10:FF:000011">
    <property type="entry name" value="Presequence protease, mitochondrial"/>
    <property type="match status" value="1"/>
</dbReference>
<dbReference type="SUPFAM" id="SSF63411">
    <property type="entry name" value="LuxS/MPP-like metallohydrolase"/>
    <property type="match status" value="4"/>
</dbReference>
<dbReference type="InterPro" id="IPR013578">
    <property type="entry name" value="Peptidase_M16C_assoc"/>
</dbReference>
<dbReference type="Gene3D" id="3.30.830.10">
    <property type="entry name" value="Metalloenzyme, LuxS/M16 peptidase-like"/>
    <property type="match status" value="4"/>
</dbReference>